<dbReference type="SUPFAM" id="SSF52833">
    <property type="entry name" value="Thioredoxin-like"/>
    <property type="match status" value="1"/>
</dbReference>
<dbReference type="InterPro" id="IPR042128">
    <property type="entry name" value="NuoE_dom"/>
</dbReference>
<dbReference type="NCBIfam" id="NF005721">
    <property type="entry name" value="PRK07539.1-1"/>
    <property type="match status" value="1"/>
</dbReference>
<dbReference type="PANTHER" id="PTHR10371:SF3">
    <property type="entry name" value="NADH DEHYDROGENASE [UBIQUINONE] FLAVOPROTEIN 2, MITOCHONDRIAL"/>
    <property type="match status" value="1"/>
</dbReference>
<organism evidence="5 6">
    <name type="scientific">Fodinibacter luteus</name>
    <dbReference type="NCBI Taxonomy" id="552064"/>
    <lineage>
        <taxon>Bacteria</taxon>
        <taxon>Bacillati</taxon>
        <taxon>Actinomycetota</taxon>
        <taxon>Actinomycetes</taxon>
        <taxon>Micrococcales</taxon>
        <taxon>Intrasporangiaceae</taxon>
        <taxon>Fodinibacter (ex Wang et al. 2009)</taxon>
    </lineage>
</organism>
<evidence type="ECO:0000256" key="2">
    <source>
        <dbReference type="ARBA" id="ARBA00023004"/>
    </source>
</evidence>
<evidence type="ECO:0000313" key="5">
    <source>
        <dbReference type="EMBL" id="GAA4412415.1"/>
    </source>
</evidence>
<evidence type="ECO:0008006" key="7">
    <source>
        <dbReference type="Google" id="ProtNLM"/>
    </source>
</evidence>
<evidence type="ECO:0000256" key="4">
    <source>
        <dbReference type="SAM" id="MobiDB-lite"/>
    </source>
</evidence>
<evidence type="ECO:0000313" key="6">
    <source>
        <dbReference type="Proteomes" id="UP001500945"/>
    </source>
</evidence>
<keyword evidence="1" id="KW-0479">Metal-binding</keyword>
<keyword evidence="6" id="KW-1185">Reference proteome</keyword>
<protein>
    <recommendedName>
        <fullName evidence="7">NADH dehydrogenase subunit E</fullName>
    </recommendedName>
</protein>
<dbReference type="InterPro" id="IPR041921">
    <property type="entry name" value="NuoE_N"/>
</dbReference>
<proteinExistence type="predicted"/>
<keyword evidence="3" id="KW-0411">Iron-sulfur</keyword>
<feature type="compositionally biased region" description="Low complexity" evidence="4">
    <location>
        <begin position="235"/>
        <end position="289"/>
    </location>
</feature>
<dbReference type="PANTHER" id="PTHR10371">
    <property type="entry name" value="NADH DEHYDROGENASE UBIQUINONE FLAVOPROTEIN 2, MITOCHONDRIAL"/>
    <property type="match status" value="1"/>
</dbReference>
<dbReference type="RefSeq" id="WP_345208215.1">
    <property type="nucleotide sequence ID" value="NZ_BAABGM010000025.1"/>
</dbReference>
<dbReference type="Gene3D" id="1.10.10.1590">
    <property type="entry name" value="NADH-quinone oxidoreductase subunit E"/>
    <property type="match status" value="1"/>
</dbReference>
<sequence>MAHEFGLQTASGHLTVSEASKEPYPADVEARFRADAAEVIARYPHPRSALLPLLHLVQSVDGYVTGRGIDLCAELLDLTTAEVSGVATFYTQFKRHPNGEYTVGVCTNTLCAVMGGDEIWDAVSAHLGVGHDETTDDGKITLERVECNAACDYAPVVMTNWEFFDNQTPASTVDLVDDLRAGRPVAPTRGPSRVCTFKEVSRVLAGFHDGLADEGVGAGPASLVGLRLAHEQGWTAPEGASSTAPAPATTASGTAATSTTTTTTTTTGTGPAATATGTGTDSAATGTPGRTEVTPSSDEASAMKAEPAATRDAGDDAPGEDEAPARTTGSSTTEKGS</sequence>
<evidence type="ECO:0000256" key="3">
    <source>
        <dbReference type="ARBA" id="ARBA00023014"/>
    </source>
</evidence>
<name>A0ABP8KPU7_9MICO</name>
<dbReference type="Pfam" id="PF01257">
    <property type="entry name" value="2Fe-2S_thioredx"/>
    <property type="match status" value="1"/>
</dbReference>
<feature type="compositionally biased region" description="Polar residues" evidence="4">
    <location>
        <begin position="327"/>
        <end position="337"/>
    </location>
</feature>
<accession>A0ABP8KPU7</accession>
<keyword evidence="2" id="KW-0408">Iron</keyword>
<dbReference type="Proteomes" id="UP001500945">
    <property type="component" value="Unassembled WGS sequence"/>
</dbReference>
<dbReference type="Gene3D" id="3.40.30.10">
    <property type="entry name" value="Glutaredoxin"/>
    <property type="match status" value="1"/>
</dbReference>
<comment type="caution">
    <text evidence="5">The sequence shown here is derived from an EMBL/GenBank/DDBJ whole genome shotgun (WGS) entry which is preliminary data.</text>
</comment>
<reference evidence="6" key="1">
    <citation type="journal article" date="2019" name="Int. J. Syst. Evol. Microbiol.">
        <title>The Global Catalogue of Microorganisms (GCM) 10K type strain sequencing project: providing services to taxonomists for standard genome sequencing and annotation.</title>
        <authorList>
            <consortium name="The Broad Institute Genomics Platform"/>
            <consortium name="The Broad Institute Genome Sequencing Center for Infectious Disease"/>
            <person name="Wu L."/>
            <person name="Ma J."/>
        </authorList>
    </citation>
    <scope>NUCLEOTIDE SEQUENCE [LARGE SCALE GENOMIC DNA]</scope>
    <source>
        <strain evidence="6">JCM 17809</strain>
    </source>
</reference>
<feature type="region of interest" description="Disordered" evidence="4">
    <location>
        <begin position="235"/>
        <end position="337"/>
    </location>
</feature>
<dbReference type="CDD" id="cd03064">
    <property type="entry name" value="TRX_Fd_NuoE"/>
    <property type="match status" value="1"/>
</dbReference>
<gene>
    <name evidence="5" type="ORF">GCM10023168_34190</name>
</gene>
<dbReference type="EMBL" id="BAABGM010000025">
    <property type="protein sequence ID" value="GAA4412415.1"/>
    <property type="molecule type" value="Genomic_DNA"/>
</dbReference>
<evidence type="ECO:0000256" key="1">
    <source>
        <dbReference type="ARBA" id="ARBA00022723"/>
    </source>
</evidence>
<dbReference type="InterPro" id="IPR036249">
    <property type="entry name" value="Thioredoxin-like_sf"/>
</dbReference>